<evidence type="ECO:0000256" key="1">
    <source>
        <dbReference type="SAM" id="MobiDB-lite"/>
    </source>
</evidence>
<sequence>MVSEYYRDHPFFSLENTEAWINLIPFQVFMAREHDTFEQYRSQNSTPASSRAPSRSHSRASSRVSMYLSSRAGSPASFASDVLSRPPSSMSMTRDGASDNDGLPEDPIVPDTGPNSRATSAASLPTRFIPFQRPSSPVLAVQPKSKKSKGKGKAKPQQLKITRQLSVDAIEDTVVQSTWTVPRESIAYRVDCSHCVDLLTTKDGKILSLDAFIRLQDQESWRGSTGKTKGDTWVFNLGPNPTQPIYCRSCHFICNGVNVCEYIDPELFAGCERYKPDMEAMRELWNHELDANEKEAASVWGIISRFYGRIVRSKCKVECEGVATLIPYSNGPSMYGKDFFVGCSHWSREQRWDHIYWEVPPNINVNTLDYLMKNDGKLPTTDDNINEQCVLTVHPRVGLGNCPYTHVVDGHICPAEIINRPCQTRMQILIPVDKEHRMKAFVVLRNPHNHPAHPHTKPSVKDTRKLETAIQAAGLTGLTVQKLLNAPSTVMAYGGGRVADDSPAYVNKRKVRDTISRQQKAEHPFGTGREGDYQIVWLCSMIYSLLGVLHELSVREKSLAKENRYIHTAMSKNGFRLVVTMHPYIVMFIHKILSLNIDYTFSRVDGDMDEWEVAGFLDRLKHRLTFASLYCDKKDRTAFT</sequence>
<keyword evidence="3" id="KW-1185">Reference proteome</keyword>
<accession>A0AAD7ART3</accession>
<organism evidence="2 3">
    <name type="scientific">Mycena albidolilacea</name>
    <dbReference type="NCBI Taxonomy" id="1033008"/>
    <lineage>
        <taxon>Eukaryota</taxon>
        <taxon>Fungi</taxon>
        <taxon>Dikarya</taxon>
        <taxon>Basidiomycota</taxon>
        <taxon>Agaricomycotina</taxon>
        <taxon>Agaricomycetes</taxon>
        <taxon>Agaricomycetidae</taxon>
        <taxon>Agaricales</taxon>
        <taxon>Marasmiineae</taxon>
        <taxon>Mycenaceae</taxon>
        <taxon>Mycena</taxon>
    </lineage>
</organism>
<feature type="compositionally biased region" description="Polar residues" evidence="1">
    <location>
        <begin position="113"/>
        <end position="123"/>
    </location>
</feature>
<dbReference type="EMBL" id="JARIHO010000002">
    <property type="protein sequence ID" value="KAJ7366355.1"/>
    <property type="molecule type" value="Genomic_DNA"/>
</dbReference>
<dbReference type="Proteomes" id="UP001218218">
    <property type="component" value="Unassembled WGS sequence"/>
</dbReference>
<name>A0AAD7ART3_9AGAR</name>
<gene>
    <name evidence="2" type="ORF">DFH08DRAFT_763539</name>
</gene>
<protein>
    <submittedName>
        <fullName evidence="2">Uncharacterized protein</fullName>
    </submittedName>
</protein>
<evidence type="ECO:0000313" key="3">
    <source>
        <dbReference type="Proteomes" id="UP001218218"/>
    </source>
</evidence>
<feature type="compositionally biased region" description="Basic residues" evidence="1">
    <location>
        <begin position="144"/>
        <end position="154"/>
    </location>
</feature>
<reference evidence="2" key="1">
    <citation type="submission" date="2023-03" db="EMBL/GenBank/DDBJ databases">
        <title>Massive genome expansion in bonnet fungi (Mycena s.s.) driven by repeated elements and novel gene families across ecological guilds.</title>
        <authorList>
            <consortium name="Lawrence Berkeley National Laboratory"/>
            <person name="Harder C.B."/>
            <person name="Miyauchi S."/>
            <person name="Viragh M."/>
            <person name="Kuo A."/>
            <person name="Thoen E."/>
            <person name="Andreopoulos B."/>
            <person name="Lu D."/>
            <person name="Skrede I."/>
            <person name="Drula E."/>
            <person name="Henrissat B."/>
            <person name="Morin E."/>
            <person name="Kohler A."/>
            <person name="Barry K."/>
            <person name="LaButti K."/>
            <person name="Morin E."/>
            <person name="Salamov A."/>
            <person name="Lipzen A."/>
            <person name="Mereny Z."/>
            <person name="Hegedus B."/>
            <person name="Baldrian P."/>
            <person name="Stursova M."/>
            <person name="Weitz H."/>
            <person name="Taylor A."/>
            <person name="Grigoriev I.V."/>
            <person name="Nagy L.G."/>
            <person name="Martin F."/>
            <person name="Kauserud H."/>
        </authorList>
    </citation>
    <scope>NUCLEOTIDE SEQUENCE</scope>
    <source>
        <strain evidence="2">CBHHK002</strain>
    </source>
</reference>
<dbReference type="AlphaFoldDB" id="A0AAD7ART3"/>
<evidence type="ECO:0000313" key="2">
    <source>
        <dbReference type="EMBL" id="KAJ7366355.1"/>
    </source>
</evidence>
<proteinExistence type="predicted"/>
<feature type="region of interest" description="Disordered" evidence="1">
    <location>
        <begin position="39"/>
        <end position="159"/>
    </location>
</feature>
<comment type="caution">
    <text evidence="2">The sequence shown here is derived from an EMBL/GenBank/DDBJ whole genome shotgun (WGS) entry which is preliminary data.</text>
</comment>